<dbReference type="Gene3D" id="3.40.190.290">
    <property type="match status" value="1"/>
</dbReference>
<dbReference type="InterPro" id="IPR036388">
    <property type="entry name" value="WH-like_DNA-bd_sf"/>
</dbReference>
<keyword evidence="2" id="KW-0805">Transcription regulation</keyword>
<keyword evidence="3" id="KW-0238">DNA-binding</keyword>
<dbReference type="GO" id="GO:0043565">
    <property type="term" value="F:sequence-specific DNA binding"/>
    <property type="evidence" value="ECO:0007669"/>
    <property type="project" value="TreeGrafter"/>
</dbReference>
<dbReference type="PANTHER" id="PTHR30427:SF1">
    <property type="entry name" value="TRANSCRIPTIONAL ACTIVATOR PROTEIN LYSR"/>
    <property type="match status" value="1"/>
</dbReference>
<evidence type="ECO:0000256" key="4">
    <source>
        <dbReference type="ARBA" id="ARBA00023163"/>
    </source>
</evidence>
<evidence type="ECO:0000256" key="3">
    <source>
        <dbReference type="ARBA" id="ARBA00023125"/>
    </source>
</evidence>
<dbReference type="CDD" id="cd05466">
    <property type="entry name" value="PBP2_LTTR_substrate"/>
    <property type="match status" value="1"/>
</dbReference>
<dbReference type="SUPFAM" id="SSF53850">
    <property type="entry name" value="Periplasmic binding protein-like II"/>
    <property type="match status" value="1"/>
</dbReference>
<dbReference type="InterPro" id="IPR000847">
    <property type="entry name" value="LysR_HTH_N"/>
</dbReference>
<sequence>MLKVRQIEAFRAVMREGSMVRAGAAMAITQPAVSYLIGSLETTVGFPLFSRQGGKLSPTPEAIQLMAEVDRVYEGLDEIESAARQIANHQRAAIRILITPSFSIGRIVNGIGRFAAGHPGLKLEIDVISRSAILHRIRSGQGDVGILSLPPDGDAETGTKLFDSEFVCVAASPGILDGRTHVGPQDLEGTPMVSLRKNGVVRPAVDKWFAKAGLVANHIIEVGDPRTAIELVRGGLGATIVSTFNVPDVRDLGLVAVPLAPSPEQIEVGVITSATQHPNRAVQALVEFLRLDNPL</sequence>
<evidence type="ECO:0000256" key="2">
    <source>
        <dbReference type="ARBA" id="ARBA00023015"/>
    </source>
</evidence>
<dbReference type="Proteomes" id="UP000215767">
    <property type="component" value="Unassembled WGS sequence"/>
</dbReference>
<dbReference type="InterPro" id="IPR036390">
    <property type="entry name" value="WH_DNA-bd_sf"/>
</dbReference>
<dbReference type="GO" id="GO:0003700">
    <property type="term" value="F:DNA-binding transcription factor activity"/>
    <property type="evidence" value="ECO:0007669"/>
    <property type="project" value="InterPro"/>
</dbReference>
<reference evidence="7" key="1">
    <citation type="submission" date="2017-05" db="EMBL/GenBank/DDBJ databases">
        <title>Complete and WGS of Bordetella genogroups.</title>
        <authorList>
            <person name="Spilker T."/>
            <person name="Lipuma J."/>
        </authorList>
    </citation>
    <scope>NUCLEOTIDE SEQUENCE [LARGE SCALE GENOMIC DNA]</scope>
    <source>
        <strain evidence="7">AU8856</strain>
    </source>
</reference>
<gene>
    <name evidence="6" type="ORF">CAL28_26495</name>
</gene>
<dbReference type="RefSeq" id="WP_094844067.1">
    <property type="nucleotide sequence ID" value="NZ_NEVS01000004.1"/>
</dbReference>
<keyword evidence="4" id="KW-0804">Transcription</keyword>
<organism evidence="6 7">
    <name type="scientific">Bordetella genomosp. 11</name>
    <dbReference type="NCBI Taxonomy" id="1416808"/>
    <lineage>
        <taxon>Bacteria</taxon>
        <taxon>Pseudomonadati</taxon>
        <taxon>Pseudomonadota</taxon>
        <taxon>Betaproteobacteria</taxon>
        <taxon>Burkholderiales</taxon>
        <taxon>Alcaligenaceae</taxon>
        <taxon>Bordetella</taxon>
    </lineage>
</organism>
<dbReference type="Pfam" id="PF03466">
    <property type="entry name" value="LysR_substrate"/>
    <property type="match status" value="1"/>
</dbReference>
<dbReference type="SUPFAM" id="SSF46785">
    <property type="entry name" value="Winged helix' DNA-binding domain"/>
    <property type="match status" value="1"/>
</dbReference>
<comment type="caution">
    <text evidence="6">The sequence shown here is derived from an EMBL/GenBank/DDBJ whole genome shotgun (WGS) entry which is preliminary data.</text>
</comment>
<evidence type="ECO:0000259" key="5">
    <source>
        <dbReference type="PROSITE" id="PS50931"/>
    </source>
</evidence>
<protein>
    <recommendedName>
        <fullName evidence="5">HTH lysR-type domain-containing protein</fullName>
    </recommendedName>
</protein>
<dbReference type="OrthoDB" id="110033at2"/>
<dbReference type="PRINTS" id="PR00039">
    <property type="entry name" value="HTHLYSR"/>
</dbReference>
<comment type="similarity">
    <text evidence="1">Belongs to the LysR transcriptional regulatory family.</text>
</comment>
<name>A0A261UM07_9BORD</name>
<evidence type="ECO:0000313" key="6">
    <source>
        <dbReference type="EMBL" id="OZI62695.1"/>
    </source>
</evidence>
<dbReference type="EMBL" id="NEVS01000004">
    <property type="protein sequence ID" value="OZI62695.1"/>
    <property type="molecule type" value="Genomic_DNA"/>
</dbReference>
<dbReference type="AlphaFoldDB" id="A0A261UM07"/>
<evidence type="ECO:0000256" key="1">
    <source>
        <dbReference type="ARBA" id="ARBA00009437"/>
    </source>
</evidence>
<accession>A0A261UM07</accession>
<evidence type="ECO:0000313" key="7">
    <source>
        <dbReference type="Proteomes" id="UP000215767"/>
    </source>
</evidence>
<dbReference type="PANTHER" id="PTHR30427">
    <property type="entry name" value="TRANSCRIPTIONAL ACTIVATOR PROTEIN LYSR"/>
    <property type="match status" value="1"/>
</dbReference>
<dbReference type="Gene3D" id="1.10.10.10">
    <property type="entry name" value="Winged helix-like DNA-binding domain superfamily/Winged helix DNA-binding domain"/>
    <property type="match status" value="1"/>
</dbReference>
<dbReference type="Pfam" id="PF00126">
    <property type="entry name" value="HTH_1"/>
    <property type="match status" value="1"/>
</dbReference>
<feature type="domain" description="HTH lysR-type" evidence="5">
    <location>
        <begin position="2"/>
        <end position="59"/>
    </location>
</feature>
<keyword evidence="7" id="KW-1185">Reference proteome</keyword>
<dbReference type="GO" id="GO:0010628">
    <property type="term" value="P:positive regulation of gene expression"/>
    <property type="evidence" value="ECO:0007669"/>
    <property type="project" value="TreeGrafter"/>
</dbReference>
<dbReference type="PROSITE" id="PS50931">
    <property type="entry name" value="HTH_LYSR"/>
    <property type="match status" value="1"/>
</dbReference>
<dbReference type="InterPro" id="IPR005119">
    <property type="entry name" value="LysR_subst-bd"/>
</dbReference>
<proteinExistence type="inferred from homology"/>